<accession>A0A1S9PCT3</accession>
<feature type="transmembrane region" description="Helical" evidence="1">
    <location>
        <begin position="66"/>
        <end position="85"/>
    </location>
</feature>
<evidence type="ECO:0000313" key="2">
    <source>
        <dbReference type="EMBL" id="OOQ58796.1"/>
    </source>
</evidence>
<sequence>MAINDKNMAGGDFWCNVAAESIYTSADRRAKAADSLKTVITWAFGVFSTGGFAVSLFGSIKEFNGSALICLGVAFFLLTIAYCVANMAQYPVSETYNAQDPVEITIAFSKAVKHQATVFNTAVIISSSGFFFFALGLLLQFTHVKSNPPKIPLPAPFTLNTSIQLKDGKMYIPVTVRAGKNDSVNVAIYNSTPPKVGKVAAVLLFSVILKPDTAGIVYYSYSRQAEDSVKAITVTASIEKKNGDTIAEQKNTANLKIK</sequence>
<feature type="transmembrane region" description="Helical" evidence="1">
    <location>
        <begin position="39"/>
        <end position="60"/>
    </location>
</feature>
<keyword evidence="1" id="KW-1133">Transmembrane helix</keyword>
<gene>
    <name evidence="2" type="ORF">BC343_09105</name>
</gene>
<dbReference type="STRING" id="1792845.BC343_09105"/>
<dbReference type="AlphaFoldDB" id="A0A1S9PCT3"/>
<keyword evidence="1" id="KW-0812">Transmembrane</keyword>
<evidence type="ECO:0000256" key="1">
    <source>
        <dbReference type="SAM" id="Phobius"/>
    </source>
</evidence>
<protein>
    <submittedName>
        <fullName evidence="2">Uncharacterized protein</fullName>
    </submittedName>
</protein>
<evidence type="ECO:0000313" key="3">
    <source>
        <dbReference type="Proteomes" id="UP000189739"/>
    </source>
</evidence>
<organism evidence="2 3">
    <name type="scientific">Mucilaginibacter pedocola</name>
    <dbReference type="NCBI Taxonomy" id="1792845"/>
    <lineage>
        <taxon>Bacteria</taxon>
        <taxon>Pseudomonadati</taxon>
        <taxon>Bacteroidota</taxon>
        <taxon>Sphingobacteriia</taxon>
        <taxon>Sphingobacteriales</taxon>
        <taxon>Sphingobacteriaceae</taxon>
        <taxon>Mucilaginibacter</taxon>
    </lineage>
</organism>
<name>A0A1S9PCT3_9SPHI</name>
<feature type="transmembrane region" description="Helical" evidence="1">
    <location>
        <begin position="118"/>
        <end position="139"/>
    </location>
</feature>
<proteinExistence type="predicted"/>
<dbReference type="RefSeq" id="WP_078349509.1">
    <property type="nucleotide sequence ID" value="NZ_MBTF01000023.1"/>
</dbReference>
<keyword evidence="3" id="KW-1185">Reference proteome</keyword>
<dbReference type="EMBL" id="MBTF01000023">
    <property type="protein sequence ID" value="OOQ58796.1"/>
    <property type="molecule type" value="Genomic_DNA"/>
</dbReference>
<keyword evidence="1" id="KW-0472">Membrane</keyword>
<dbReference type="Proteomes" id="UP000189739">
    <property type="component" value="Unassembled WGS sequence"/>
</dbReference>
<reference evidence="2 3" key="1">
    <citation type="submission" date="2016-07" db="EMBL/GenBank/DDBJ databases">
        <title>Genomic analysis of zinc-resistant bacterium Mucilaginibacter pedocola TBZ30.</title>
        <authorList>
            <person name="Huang J."/>
            <person name="Tang J."/>
        </authorList>
    </citation>
    <scope>NUCLEOTIDE SEQUENCE [LARGE SCALE GENOMIC DNA]</scope>
    <source>
        <strain evidence="2 3">TBZ30</strain>
    </source>
</reference>
<comment type="caution">
    <text evidence="2">The sequence shown here is derived from an EMBL/GenBank/DDBJ whole genome shotgun (WGS) entry which is preliminary data.</text>
</comment>